<evidence type="ECO:0000313" key="6">
    <source>
        <dbReference type="Proteomes" id="UP001632038"/>
    </source>
</evidence>
<dbReference type="InterPro" id="IPR025476">
    <property type="entry name" value="Helitron_helicase-like"/>
</dbReference>
<dbReference type="Pfam" id="PF08646">
    <property type="entry name" value="Rep_fac-A_C"/>
    <property type="match status" value="1"/>
</dbReference>
<dbReference type="InterPro" id="IPR013955">
    <property type="entry name" value="Rep_factor-A_C"/>
</dbReference>
<gene>
    <name evidence="5" type="ORF">CASFOL_022571</name>
</gene>
<dbReference type="Proteomes" id="UP001632038">
    <property type="component" value="Unassembled WGS sequence"/>
</dbReference>
<proteinExistence type="predicted"/>
<protein>
    <recommendedName>
        <fullName evidence="7">DNA helicase</fullName>
    </recommendedName>
</protein>
<accession>A0ABD3CW55</accession>
<comment type="caution">
    <text evidence="5">The sequence shown here is derived from an EMBL/GenBank/DDBJ whole genome shotgun (WGS) entry which is preliminary data.</text>
</comment>
<dbReference type="Gene3D" id="2.40.50.140">
    <property type="entry name" value="Nucleic acid-binding proteins"/>
    <property type="match status" value="3"/>
</dbReference>
<feature type="region of interest" description="Disordered" evidence="1">
    <location>
        <begin position="1043"/>
        <end position="1081"/>
    </location>
</feature>
<dbReference type="InterPro" id="IPR012340">
    <property type="entry name" value="NA-bd_OB-fold"/>
</dbReference>
<name>A0ABD3CW55_9LAMI</name>
<dbReference type="EMBL" id="JAVIJP010000029">
    <property type="protein sequence ID" value="KAL3633809.1"/>
    <property type="molecule type" value="Genomic_DNA"/>
</dbReference>
<feature type="domain" description="Helitron helicase-like" evidence="4">
    <location>
        <begin position="88"/>
        <end position="217"/>
    </location>
</feature>
<keyword evidence="6" id="KW-1185">Reference proteome</keyword>
<evidence type="ECO:0000313" key="5">
    <source>
        <dbReference type="EMBL" id="KAL3633809.1"/>
    </source>
</evidence>
<feature type="compositionally biased region" description="Polar residues" evidence="1">
    <location>
        <begin position="1043"/>
        <end position="1063"/>
    </location>
</feature>
<feature type="domain" description="Replication factor A C-terminal" evidence="3">
    <location>
        <begin position="912"/>
        <end position="1031"/>
    </location>
</feature>
<evidence type="ECO:0000256" key="2">
    <source>
        <dbReference type="SAM" id="Phobius"/>
    </source>
</evidence>
<keyword evidence="2" id="KW-0472">Membrane</keyword>
<evidence type="ECO:0008006" key="7">
    <source>
        <dbReference type="Google" id="ProtNLM"/>
    </source>
</evidence>
<reference evidence="6" key="1">
    <citation type="journal article" date="2024" name="IScience">
        <title>Strigolactones Initiate the Formation of Haustorium-like Structures in Castilleja.</title>
        <authorList>
            <person name="Buerger M."/>
            <person name="Peterson D."/>
            <person name="Chory J."/>
        </authorList>
    </citation>
    <scope>NUCLEOTIDE SEQUENCE [LARGE SCALE GENOMIC DNA]</scope>
</reference>
<keyword evidence="2" id="KW-1133">Transmembrane helix</keyword>
<feature type="transmembrane region" description="Helical" evidence="2">
    <location>
        <begin position="7"/>
        <end position="30"/>
    </location>
</feature>
<dbReference type="AlphaFoldDB" id="A0ABD3CW55"/>
<feature type="compositionally biased region" description="Polar residues" evidence="1">
    <location>
        <begin position="1069"/>
        <end position="1081"/>
    </location>
</feature>
<evidence type="ECO:0000256" key="1">
    <source>
        <dbReference type="SAM" id="MobiDB-lite"/>
    </source>
</evidence>
<dbReference type="PANTHER" id="PTHR10492">
    <property type="match status" value="1"/>
</dbReference>
<sequence length="1081" mass="122973">MPDCLDLLLIYVIHLLFVILVFDCIIMSAIDDMNLLHPELWVVSCLLKTRMHRTNIVVHKKDGPPPTESTIVTACILCYVLNGGRLFQHLYDALARGDNNAHDIGKRVFLPLSFTGGPSYMYKHYQDALAICRVYGNPQYFITFTCNVKWPEISRHLEKIGGTQAQNCPDIIARVFRIKVQQFLRFMRSNKTSGDVVAELYTIEFQKRGLPHCHTLLWVTAPYKVREAADADKYISAEIPDLSTDPALHKIVTDLMIHGPCGLARPSSPCMRDNICSKSFPKKFECNSRFDQDEYVHYRRRDTPQRATKNGVALDNRYVIPYNEHLCRHFNAHINVEHCGCNMMIKYLFKYISKGADRVRFCIPRSDEAGAVDPDATNPVVNEIKNFVDGRYICPHEETWRILNFPIHERTPAVEVLAVHLEDMHNVTFKENLKLQAIVRNPSFGKTTLTEWLESNKRDHDGLDLTYVNYSSRYRWYKTGTCWIPRVRLQNPAIGRLAYVHPAFGKLFYLRMLLCHQRGCKSFANIRTVSNVIHNTYRSACDALGLLGDDREWLTAFIESSSWATSSELRVLFIHMLLFCEETCYDRASLAADHSRSHLLLNSDQMQVYNCILSAYQTNSQSSYDVMMHTTTTQMACQRICDITERQKPLTIEIRVLRKWISKGKKEELCYQFVDIHGDDIEATAEVKHIEYFDSVINLQSCYKMSGYICTGPRTYMATVDHSASLVIGQKAKFYPVTNPNIPTVYFKFATYETIKTRIKCAKLLTDYIGRVEKNSLRSTSTGKQLQKTRLQDEMGREVEITLWPEMRHVIGDDEIPGDIVAITSTMVTEHNGLLQLESTYLTTAVVNPDVPQTIEHVERLRALPPMQGTETHDRTVTLLDLKLSSQQNFQYTPATTVTSMTLLSWQVPGNFTCEAIIKEIHEERGWYYVLCSKCSSKLYPEQDSGRLNFVCKNNDDITPNFRYSVNATIMDATGSADAIFFNDSMQALLNISCKDMVTKHADTTNPSTVPQLLRSAIGTPKLLNLTLKNDGKIVVNNVSEVASDTSNQSTGNVPGTSTFTPTTPLPKSVTSKKQLQDSPG</sequence>
<evidence type="ECO:0000259" key="3">
    <source>
        <dbReference type="Pfam" id="PF08646"/>
    </source>
</evidence>
<dbReference type="PANTHER" id="PTHR10492:SF96">
    <property type="entry name" value="ATP-DEPENDENT DNA HELICASE"/>
    <property type="match status" value="1"/>
</dbReference>
<evidence type="ECO:0000259" key="4">
    <source>
        <dbReference type="Pfam" id="PF14214"/>
    </source>
</evidence>
<organism evidence="5 6">
    <name type="scientific">Castilleja foliolosa</name>
    <dbReference type="NCBI Taxonomy" id="1961234"/>
    <lineage>
        <taxon>Eukaryota</taxon>
        <taxon>Viridiplantae</taxon>
        <taxon>Streptophyta</taxon>
        <taxon>Embryophyta</taxon>
        <taxon>Tracheophyta</taxon>
        <taxon>Spermatophyta</taxon>
        <taxon>Magnoliopsida</taxon>
        <taxon>eudicotyledons</taxon>
        <taxon>Gunneridae</taxon>
        <taxon>Pentapetalae</taxon>
        <taxon>asterids</taxon>
        <taxon>lamiids</taxon>
        <taxon>Lamiales</taxon>
        <taxon>Orobanchaceae</taxon>
        <taxon>Pedicularideae</taxon>
        <taxon>Castillejinae</taxon>
        <taxon>Castilleja</taxon>
    </lineage>
</organism>
<keyword evidence="2" id="KW-0812">Transmembrane</keyword>
<dbReference type="SUPFAM" id="SSF50249">
    <property type="entry name" value="Nucleic acid-binding proteins"/>
    <property type="match status" value="2"/>
</dbReference>
<dbReference type="Pfam" id="PF14214">
    <property type="entry name" value="Helitron_like_N"/>
    <property type="match status" value="1"/>
</dbReference>